<keyword evidence="1" id="KW-0805">Transcription regulation</keyword>
<dbReference type="CDD" id="cd06529">
    <property type="entry name" value="S24_LexA-like"/>
    <property type="match status" value="1"/>
</dbReference>
<name>A0A4S5CNE6_AERVE</name>
<feature type="domain" description="Peptidase S24/S26A/S26B/S26C" evidence="4">
    <location>
        <begin position="135"/>
        <end position="256"/>
    </location>
</feature>
<comment type="caution">
    <text evidence="6">The sequence shown here is derived from an EMBL/GenBank/DDBJ whole genome shotgun (WGS) entry which is preliminary data.</text>
</comment>
<sequence length="263" mass="29268">MESENENQIGNADPFLRSGIGSFPERLTEVIGTQSVRSFAEEIGLSEGSVRTFLKGRIPRADDALAIARARGVDLVWLLSGSSADELASANPSTHAPNEESKKYNNIKAISEPPICYKWEEFDEEYVLIDGYHISVSAGHGAFNDDHSVKRRLAFRRKWLKYRQLNPDNLVVVFAKGDSMEPTIHSGDSILVDISRNQIQDGGLFVLRLGDELYAKRLQKRVDGGVNIISDNKTGYETLAVMPNELESLSIIGKVVWLGHDFF</sequence>
<feature type="domain" description="Bacteriophage CI repressor N-terminal" evidence="5">
    <location>
        <begin position="25"/>
        <end position="81"/>
    </location>
</feature>
<dbReference type="InterPro" id="IPR010982">
    <property type="entry name" value="Lambda_DNA-bd_dom_sf"/>
</dbReference>
<gene>
    <name evidence="6" type="ORF">E8Q35_07200</name>
</gene>
<evidence type="ECO:0000313" key="7">
    <source>
        <dbReference type="Proteomes" id="UP000309618"/>
    </source>
</evidence>
<dbReference type="EMBL" id="SSUX01000004">
    <property type="protein sequence ID" value="THJ46283.1"/>
    <property type="molecule type" value="Genomic_DNA"/>
</dbReference>
<dbReference type="GO" id="GO:0003677">
    <property type="term" value="F:DNA binding"/>
    <property type="evidence" value="ECO:0007669"/>
    <property type="project" value="UniProtKB-KW"/>
</dbReference>
<dbReference type="GO" id="GO:0045892">
    <property type="term" value="P:negative regulation of DNA-templated transcription"/>
    <property type="evidence" value="ECO:0007669"/>
    <property type="project" value="InterPro"/>
</dbReference>
<evidence type="ECO:0000313" key="6">
    <source>
        <dbReference type="EMBL" id="THJ46283.1"/>
    </source>
</evidence>
<dbReference type="Pfam" id="PF07022">
    <property type="entry name" value="Phage_CI_repr"/>
    <property type="match status" value="1"/>
</dbReference>
<dbReference type="SUPFAM" id="SSF51306">
    <property type="entry name" value="LexA/Signal peptidase"/>
    <property type="match status" value="1"/>
</dbReference>
<dbReference type="Pfam" id="PF00717">
    <property type="entry name" value="Peptidase_S24"/>
    <property type="match status" value="1"/>
</dbReference>
<proteinExistence type="predicted"/>
<dbReference type="Proteomes" id="UP000309618">
    <property type="component" value="Unassembled WGS sequence"/>
</dbReference>
<dbReference type="AlphaFoldDB" id="A0A4S5CNE6"/>
<dbReference type="InterPro" id="IPR036286">
    <property type="entry name" value="LexA/Signal_pep-like_sf"/>
</dbReference>
<keyword evidence="3" id="KW-0804">Transcription</keyword>
<keyword evidence="2" id="KW-0238">DNA-binding</keyword>
<evidence type="ECO:0000259" key="5">
    <source>
        <dbReference type="Pfam" id="PF07022"/>
    </source>
</evidence>
<evidence type="ECO:0000256" key="3">
    <source>
        <dbReference type="ARBA" id="ARBA00023163"/>
    </source>
</evidence>
<evidence type="ECO:0000256" key="2">
    <source>
        <dbReference type="ARBA" id="ARBA00023125"/>
    </source>
</evidence>
<accession>A0A4S5CNE6</accession>
<dbReference type="Gene3D" id="2.10.109.10">
    <property type="entry name" value="Umud Fragment, subunit A"/>
    <property type="match status" value="1"/>
</dbReference>
<dbReference type="InterPro" id="IPR001387">
    <property type="entry name" value="Cro/C1-type_HTH"/>
</dbReference>
<organism evidence="6 7">
    <name type="scientific">Aeromonas veronii</name>
    <dbReference type="NCBI Taxonomy" id="654"/>
    <lineage>
        <taxon>Bacteria</taxon>
        <taxon>Pseudomonadati</taxon>
        <taxon>Pseudomonadota</taxon>
        <taxon>Gammaproteobacteria</taxon>
        <taxon>Aeromonadales</taxon>
        <taxon>Aeromonadaceae</taxon>
        <taxon>Aeromonas</taxon>
    </lineage>
</organism>
<dbReference type="InterPro" id="IPR015927">
    <property type="entry name" value="Peptidase_S24_S26A/B/C"/>
</dbReference>
<dbReference type="Gene3D" id="1.10.260.40">
    <property type="entry name" value="lambda repressor-like DNA-binding domains"/>
    <property type="match status" value="1"/>
</dbReference>
<protein>
    <submittedName>
        <fullName evidence="6">Transcriptional regulator</fullName>
    </submittedName>
</protein>
<dbReference type="PANTHER" id="PTHR40661:SF3">
    <property type="entry name" value="FELS-1 PROPHAGE TRANSCRIPTIONAL REGULATOR"/>
    <property type="match status" value="1"/>
</dbReference>
<dbReference type="CDD" id="cd00093">
    <property type="entry name" value="HTH_XRE"/>
    <property type="match status" value="1"/>
</dbReference>
<dbReference type="PANTHER" id="PTHR40661">
    <property type="match status" value="1"/>
</dbReference>
<dbReference type="InterPro" id="IPR039418">
    <property type="entry name" value="LexA-like"/>
</dbReference>
<evidence type="ECO:0000259" key="4">
    <source>
        <dbReference type="Pfam" id="PF00717"/>
    </source>
</evidence>
<reference evidence="6 7" key="1">
    <citation type="submission" date="2019-04" db="EMBL/GenBank/DDBJ databases">
        <title>Comparative genomics of Aeromonas veronii strains pathogenic to fish.</title>
        <authorList>
            <person name="Cascarano M.C."/>
            <person name="Smyrli M."/>
            <person name="Katharios P."/>
        </authorList>
    </citation>
    <scope>NUCLEOTIDE SEQUENCE [LARGE SCALE GENOMIC DNA]</scope>
    <source>
        <strain evidence="6 7">XU1</strain>
    </source>
</reference>
<dbReference type="InterPro" id="IPR010744">
    <property type="entry name" value="Phage_CI_N"/>
</dbReference>
<evidence type="ECO:0000256" key="1">
    <source>
        <dbReference type="ARBA" id="ARBA00023015"/>
    </source>
</evidence>